<organism evidence="16 17">
    <name type="scientific">Cordylochernes scorpioides</name>
    <dbReference type="NCBI Taxonomy" id="51811"/>
    <lineage>
        <taxon>Eukaryota</taxon>
        <taxon>Metazoa</taxon>
        <taxon>Ecdysozoa</taxon>
        <taxon>Arthropoda</taxon>
        <taxon>Chelicerata</taxon>
        <taxon>Arachnida</taxon>
        <taxon>Pseudoscorpiones</taxon>
        <taxon>Cheliferoidea</taxon>
        <taxon>Chernetidae</taxon>
        <taxon>Cordylochernes</taxon>
    </lineage>
</organism>
<keyword evidence="9" id="KW-0406">Ion transport</keyword>
<evidence type="ECO:0000256" key="13">
    <source>
        <dbReference type="ARBA" id="ARBA00037785"/>
    </source>
</evidence>
<accession>A0ABY6LH12</accession>
<dbReference type="EMBL" id="CP092880">
    <property type="protein sequence ID" value="UYV80154.1"/>
    <property type="molecule type" value="Genomic_DNA"/>
</dbReference>
<evidence type="ECO:0000256" key="8">
    <source>
        <dbReference type="ARBA" id="ARBA00023053"/>
    </source>
</evidence>
<keyword evidence="10 15" id="KW-0472">Membrane</keyword>
<feature type="transmembrane region" description="Helical" evidence="15">
    <location>
        <begin position="194"/>
        <end position="221"/>
    </location>
</feature>
<dbReference type="PANTHER" id="PTHR11616">
    <property type="entry name" value="SODIUM/CHLORIDE DEPENDENT TRANSPORTER"/>
    <property type="match status" value="1"/>
</dbReference>
<evidence type="ECO:0000256" key="3">
    <source>
        <dbReference type="ARBA" id="ARBA00022448"/>
    </source>
</evidence>
<protein>
    <recommendedName>
        <fullName evidence="14">Sodium-dependent nutrient amino acid transporter 1</fullName>
    </recommendedName>
</protein>
<evidence type="ECO:0000256" key="9">
    <source>
        <dbReference type="ARBA" id="ARBA00023065"/>
    </source>
</evidence>
<feature type="transmembrane region" description="Helical" evidence="15">
    <location>
        <begin position="233"/>
        <end position="255"/>
    </location>
</feature>
<evidence type="ECO:0000256" key="10">
    <source>
        <dbReference type="ARBA" id="ARBA00023136"/>
    </source>
</evidence>
<dbReference type="Proteomes" id="UP001235939">
    <property type="component" value="Chromosome 18"/>
</dbReference>
<feature type="transmembrane region" description="Helical" evidence="15">
    <location>
        <begin position="306"/>
        <end position="325"/>
    </location>
</feature>
<keyword evidence="6" id="KW-0029">Amino-acid transport</keyword>
<proteinExistence type="inferred from homology"/>
<dbReference type="PANTHER" id="PTHR11616:SF321">
    <property type="entry name" value="SODIUM-DEPENDENT NUTRIENT AMINO ACID TRANSPORTER 1-RELATED"/>
    <property type="match status" value="1"/>
</dbReference>
<evidence type="ECO:0000256" key="12">
    <source>
        <dbReference type="ARBA" id="ARBA00023201"/>
    </source>
</evidence>
<keyword evidence="8" id="KW-0915">Sodium</keyword>
<evidence type="ECO:0000313" key="17">
    <source>
        <dbReference type="Proteomes" id="UP001235939"/>
    </source>
</evidence>
<name>A0ABY6LH12_9ARAC</name>
<dbReference type="PRINTS" id="PR00176">
    <property type="entry name" value="NANEUSMPORT"/>
</dbReference>
<evidence type="ECO:0000256" key="2">
    <source>
        <dbReference type="ARBA" id="ARBA00006459"/>
    </source>
</evidence>
<sequence>MRGHPPPRSISKQCTERVVCSRYALNKSPSFMEMGEVKWDLALCLLAAWIIVAAALIKGIKTSGKVVYFTATFPYVILVILFIQGLTLEGASMGLKYYLQPDFSRLSSIQVWKDAAIQVFYSFSIAGGGMITYASYNKFSNNLIRDVLIIGIGDMLTSIFSGLVVFSMLGYMAVQLGKPISEVVESRTGLAFIVYPQGISMMPVPILWALLFFFMLFLLGIDSQVGGVYRGRVSGILTAGLVQFAMVETLITFIFDQFPSTRSRKPLVVAGISAVLFLLGLPLACRRWMFQGGVYLLDILDNYAAGWPYLFIGTLECLVIAYFYGEYIGGSDTYSKH</sequence>
<keyword evidence="4 15" id="KW-0812">Transmembrane</keyword>
<evidence type="ECO:0000256" key="6">
    <source>
        <dbReference type="ARBA" id="ARBA00022970"/>
    </source>
</evidence>
<feature type="transmembrane region" description="Helical" evidence="15">
    <location>
        <begin position="66"/>
        <end position="86"/>
    </location>
</feature>
<feature type="transmembrane region" description="Helical" evidence="15">
    <location>
        <begin position="115"/>
        <end position="136"/>
    </location>
</feature>
<gene>
    <name evidence="16" type="ORF">LAZ67_18001836</name>
</gene>
<feature type="transmembrane region" description="Helical" evidence="15">
    <location>
        <begin position="148"/>
        <end position="174"/>
    </location>
</feature>
<evidence type="ECO:0000256" key="5">
    <source>
        <dbReference type="ARBA" id="ARBA00022847"/>
    </source>
</evidence>
<dbReference type="InterPro" id="IPR037272">
    <property type="entry name" value="SNS_sf"/>
</dbReference>
<evidence type="ECO:0000256" key="7">
    <source>
        <dbReference type="ARBA" id="ARBA00022989"/>
    </source>
</evidence>
<comment type="similarity">
    <text evidence="2">Belongs to the sodium:neurotransmitter symporter (SNF) (TC 2.A.22) family.</text>
</comment>
<keyword evidence="5" id="KW-0769">Symport</keyword>
<evidence type="ECO:0000256" key="11">
    <source>
        <dbReference type="ARBA" id="ARBA00023180"/>
    </source>
</evidence>
<keyword evidence="11" id="KW-0325">Glycoprotein</keyword>
<dbReference type="PROSITE" id="PS50267">
    <property type="entry name" value="NA_NEUROTRAN_SYMP_3"/>
    <property type="match status" value="1"/>
</dbReference>
<dbReference type="SUPFAM" id="SSF161070">
    <property type="entry name" value="SNF-like"/>
    <property type="match status" value="1"/>
</dbReference>
<evidence type="ECO:0000256" key="15">
    <source>
        <dbReference type="SAM" id="Phobius"/>
    </source>
</evidence>
<keyword evidence="3" id="KW-0813">Transport</keyword>
<dbReference type="Pfam" id="PF00209">
    <property type="entry name" value="SNF"/>
    <property type="match status" value="1"/>
</dbReference>
<keyword evidence="17" id="KW-1185">Reference proteome</keyword>
<evidence type="ECO:0000256" key="14">
    <source>
        <dbReference type="ARBA" id="ARBA00040215"/>
    </source>
</evidence>
<reference evidence="16 17" key="1">
    <citation type="submission" date="2022-01" db="EMBL/GenBank/DDBJ databases">
        <title>A chromosomal length assembly of Cordylochernes scorpioides.</title>
        <authorList>
            <person name="Zeh D."/>
            <person name="Zeh J."/>
        </authorList>
    </citation>
    <scope>NUCLEOTIDE SEQUENCE [LARGE SCALE GENOMIC DNA]</scope>
    <source>
        <strain evidence="16">IN4F17</strain>
        <tissue evidence="16">Whole Body</tissue>
    </source>
</reference>
<comment type="function">
    <text evidence="13">Unusual broad substrate spectrum amino acid:sodium cotransporter that promotes absorption of the D isomers of essential amino acids. Neutral amino acids are the preferred substrates, especially methionine and phenylalanine.</text>
</comment>
<feature type="transmembrane region" description="Helical" evidence="15">
    <location>
        <begin position="267"/>
        <end position="285"/>
    </location>
</feature>
<evidence type="ECO:0000313" key="16">
    <source>
        <dbReference type="EMBL" id="UYV80154.1"/>
    </source>
</evidence>
<evidence type="ECO:0000256" key="4">
    <source>
        <dbReference type="ARBA" id="ARBA00022692"/>
    </source>
</evidence>
<keyword evidence="12" id="KW-0739">Sodium transport</keyword>
<dbReference type="InterPro" id="IPR000175">
    <property type="entry name" value="Na/ntran_symport"/>
</dbReference>
<feature type="transmembrane region" description="Helical" evidence="15">
    <location>
        <begin position="39"/>
        <end position="57"/>
    </location>
</feature>
<keyword evidence="7 15" id="KW-1133">Transmembrane helix</keyword>
<comment type="subcellular location">
    <subcellularLocation>
        <location evidence="1">Membrane</location>
        <topology evidence="1">Multi-pass membrane protein</topology>
    </subcellularLocation>
</comment>
<evidence type="ECO:0000256" key="1">
    <source>
        <dbReference type="ARBA" id="ARBA00004141"/>
    </source>
</evidence>